<protein>
    <submittedName>
        <fullName evidence="2">Uncharacterized protein</fullName>
    </submittedName>
</protein>
<name>A0A1W0A588_9STRA</name>
<sequence>MFNLAKLFKLTKKIPQDRQRAAEIATPGHATKKPRMGNKIDYLQGVVSHRDKLIHGTPNSSFALDPIPSKLVPTSIVKKISSEPIDGATTPIQSILLKQDDRDQLGNEPLKSPTIPNSWSSDQLSLISLEDPNFVGENVPEHEEEPLVCDLENHQNLEKELELARATIAAQDKRILELEAICKQRTESEWEAQVRRLKRQLENAGIQVAVNMNYDDIKQKMKDIAAKMGEIEGGPNATHTDKKLQAQLRRKYFDLELEMDKLYSAMVASDEYEVEMKEKETTWHRNNIEVSREALVRIRNCIPVNVSAMTTEVLVDELHLHKNAAVYAKRLKSLKALNLLRMDPQKLCVLHPCELVQLSFSKLSILEKKALYGAISDIADEWSSQPSNTFFVKKLDWFKSLRNGLMSELSALEMHLQPEHECTLGSQCPATVQAKLDLFYETPCIFPRGSEFPVDGHVIPIATPPSIKPKTSLPVAVKSSNSDSKKPQANFLLAIQLRPKIE</sequence>
<feature type="coiled-coil region" evidence="1">
    <location>
        <begin position="154"/>
        <end position="207"/>
    </location>
</feature>
<evidence type="ECO:0000313" key="3">
    <source>
        <dbReference type="Proteomes" id="UP000243217"/>
    </source>
</evidence>
<comment type="caution">
    <text evidence="2">The sequence shown here is derived from an EMBL/GenBank/DDBJ whole genome shotgun (WGS) entry which is preliminary data.</text>
</comment>
<keyword evidence="3" id="KW-1185">Reference proteome</keyword>
<dbReference type="EMBL" id="JNBS01000455">
    <property type="protein sequence ID" value="OQS05453.1"/>
    <property type="molecule type" value="Genomic_DNA"/>
</dbReference>
<dbReference type="AlphaFoldDB" id="A0A1W0A588"/>
<dbReference type="OrthoDB" id="73958at2759"/>
<organism evidence="2 3">
    <name type="scientific">Thraustotheca clavata</name>
    <dbReference type="NCBI Taxonomy" id="74557"/>
    <lineage>
        <taxon>Eukaryota</taxon>
        <taxon>Sar</taxon>
        <taxon>Stramenopiles</taxon>
        <taxon>Oomycota</taxon>
        <taxon>Saprolegniomycetes</taxon>
        <taxon>Saprolegniales</taxon>
        <taxon>Achlyaceae</taxon>
        <taxon>Thraustotheca</taxon>
    </lineage>
</organism>
<dbReference type="Proteomes" id="UP000243217">
    <property type="component" value="Unassembled WGS sequence"/>
</dbReference>
<reference evidence="2 3" key="1">
    <citation type="journal article" date="2014" name="Genome Biol. Evol.">
        <title>The secreted proteins of Achlya hypogyna and Thraustotheca clavata identify the ancestral oomycete secretome and reveal gene acquisitions by horizontal gene transfer.</title>
        <authorList>
            <person name="Misner I."/>
            <person name="Blouin N."/>
            <person name="Leonard G."/>
            <person name="Richards T.A."/>
            <person name="Lane C.E."/>
        </authorList>
    </citation>
    <scope>NUCLEOTIDE SEQUENCE [LARGE SCALE GENOMIC DNA]</scope>
    <source>
        <strain evidence="2 3">ATCC 34112</strain>
    </source>
</reference>
<evidence type="ECO:0000313" key="2">
    <source>
        <dbReference type="EMBL" id="OQS05453.1"/>
    </source>
</evidence>
<evidence type="ECO:0000256" key="1">
    <source>
        <dbReference type="SAM" id="Coils"/>
    </source>
</evidence>
<gene>
    <name evidence="2" type="ORF">THRCLA_02421</name>
</gene>
<proteinExistence type="predicted"/>
<keyword evidence="1" id="KW-0175">Coiled coil</keyword>
<accession>A0A1W0A588</accession>